<name>A0A2X0V8G5_9GAMM</name>
<evidence type="ECO:0000313" key="1">
    <source>
        <dbReference type="EMBL" id="SPT70063.1"/>
    </source>
</evidence>
<dbReference type="Proteomes" id="UP000250086">
    <property type="component" value="Unassembled WGS sequence"/>
</dbReference>
<dbReference type="RefSeq" id="WP_113744175.1">
    <property type="nucleotide sequence ID" value="NZ_UAPV01000001.1"/>
</dbReference>
<proteinExistence type="predicted"/>
<dbReference type="EMBL" id="UAPV01000001">
    <property type="protein sequence ID" value="SPT70063.1"/>
    <property type="molecule type" value="Genomic_DNA"/>
</dbReference>
<sequence length="223" mass="26700">MINQEEAKEMLEFLNIKIFEKYKSKAKLAKILDMNYSYFISCTTGSRCFPQDKRKLLCRLLELNADEKAQLNKFFKEYEKQKSLPGQKSEAQKYENIYPFGVDDLWFLVKIAPDYIRFLYKVRKWVKLEYGCAFNLSKKTKTKTSVINKLINGLVLKKSHVQIFKDLCNPTDEEIHAIENFYYKQKYYMEIVLECRKIRKEHDQSSQNFIDRQINEYLHSVGF</sequence>
<keyword evidence="2" id="KW-1185">Reference proteome</keyword>
<organism evidence="1 2">
    <name type="scientific">Anaerobiospirillum thomasii</name>
    <dbReference type="NCBI Taxonomy" id="179995"/>
    <lineage>
        <taxon>Bacteria</taxon>
        <taxon>Pseudomonadati</taxon>
        <taxon>Pseudomonadota</taxon>
        <taxon>Gammaproteobacteria</taxon>
        <taxon>Aeromonadales</taxon>
        <taxon>Succinivibrionaceae</taxon>
        <taxon>Anaerobiospirillum</taxon>
    </lineage>
</organism>
<dbReference type="AlphaFoldDB" id="A0A2X0V8G5"/>
<evidence type="ECO:0000313" key="2">
    <source>
        <dbReference type="Proteomes" id="UP000250086"/>
    </source>
</evidence>
<reference evidence="1 2" key="1">
    <citation type="submission" date="2018-06" db="EMBL/GenBank/DDBJ databases">
        <authorList>
            <consortium name="Pathogen Informatics"/>
            <person name="Doyle S."/>
        </authorList>
    </citation>
    <scope>NUCLEOTIDE SEQUENCE [LARGE SCALE GENOMIC DNA]</scope>
    <source>
        <strain evidence="1 2">NCTC13093</strain>
    </source>
</reference>
<protein>
    <submittedName>
        <fullName evidence="1">Uncharacterized protein</fullName>
    </submittedName>
</protein>
<accession>A0A2X0V8G5</accession>
<gene>
    <name evidence="1" type="ORF">NCTC13093_01468</name>
</gene>